<dbReference type="GO" id="GO:0016020">
    <property type="term" value="C:membrane"/>
    <property type="evidence" value="ECO:0007669"/>
    <property type="project" value="TreeGrafter"/>
</dbReference>
<evidence type="ECO:0000259" key="14">
    <source>
        <dbReference type="Pfam" id="PF17900"/>
    </source>
</evidence>
<feature type="active site" description="Proton acceptor" evidence="8">
    <location>
        <position position="332"/>
    </location>
</feature>
<dbReference type="GO" id="GO:0042277">
    <property type="term" value="F:peptide binding"/>
    <property type="evidence" value="ECO:0007669"/>
    <property type="project" value="TreeGrafter"/>
</dbReference>
<comment type="similarity">
    <text evidence="1 11">Belongs to the peptidase M1 family.</text>
</comment>
<dbReference type="InterPro" id="IPR034016">
    <property type="entry name" value="M1_APN-typ"/>
</dbReference>
<dbReference type="SUPFAM" id="SSF63737">
    <property type="entry name" value="Leukotriene A4 hydrolase N-terminal domain"/>
    <property type="match status" value="1"/>
</dbReference>
<keyword evidence="7 11" id="KW-0482">Metalloprotease</keyword>
<feature type="domain" description="Peptidase M1 membrane alanine aminopeptidase" evidence="12">
    <location>
        <begin position="259"/>
        <end position="476"/>
    </location>
</feature>
<feature type="site" description="Transition state stabilizer" evidence="10">
    <location>
        <position position="417"/>
    </location>
</feature>
<evidence type="ECO:0000256" key="5">
    <source>
        <dbReference type="ARBA" id="ARBA00022801"/>
    </source>
</evidence>
<dbReference type="InterPro" id="IPR024571">
    <property type="entry name" value="ERAP1-like_C_dom"/>
</dbReference>
<dbReference type="FunFam" id="1.10.390.10:FF:000001">
    <property type="entry name" value="Aminopeptidase"/>
    <property type="match status" value="1"/>
</dbReference>
<keyword evidence="16" id="KW-1185">Reference proteome</keyword>
<keyword evidence="2 11" id="KW-0031">Aminopeptidase</keyword>
<feature type="binding site" evidence="9">
    <location>
        <position position="335"/>
    </location>
    <ligand>
        <name>Zn(2+)</name>
        <dbReference type="ChEBI" id="CHEBI:29105"/>
        <note>catalytic</note>
    </ligand>
</feature>
<keyword evidence="6 9" id="KW-0862">Zinc</keyword>
<dbReference type="GO" id="GO:0005615">
    <property type="term" value="C:extracellular space"/>
    <property type="evidence" value="ECO:0007669"/>
    <property type="project" value="TreeGrafter"/>
</dbReference>
<dbReference type="Proteomes" id="UP000193411">
    <property type="component" value="Unassembled WGS sequence"/>
</dbReference>
<dbReference type="GO" id="GO:0070006">
    <property type="term" value="F:metalloaminopeptidase activity"/>
    <property type="evidence" value="ECO:0007669"/>
    <property type="project" value="TreeGrafter"/>
</dbReference>
<dbReference type="EC" id="3.4.11.-" evidence="11"/>
<evidence type="ECO:0000256" key="7">
    <source>
        <dbReference type="ARBA" id="ARBA00023049"/>
    </source>
</evidence>
<dbReference type="InterPro" id="IPR050344">
    <property type="entry name" value="Peptidase_M1_aminopeptidases"/>
</dbReference>
<evidence type="ECO:0000256" key="1">
    <source>
        <dbReference type="ARBA" id="ARBA00010136"/>
    </source>
</evidence>
<comment type="caution">
    <text evidence="15">The sequence shown here is derived from an EMBL/GenBank/DDBJ whole genome shotgun (WGS) entry which is preliminary data.</text>
</comment>
<dbReference type="Pfam" id="PF11838">
    <property type="entry name" value="ERAP1_C"/>
    <property type="match status" value="1"/>
</dbReference>
<dbReference type="PANTHER" id="PTHR11533">
    <property type="entry name" value="PROTEASE M1 ZINC METALLOPROTEASE"/>
    <property type="match status" value="1"/>
</dbReference>
<dbReference type="CDD" id="cd09601">
    <property type="entry name" value="M1_APN-Q_like"/>
    <property type="match status" value="1"/>
</dbReference>
<reference evidence="15 16" key="1">
    <citation type="submission" date="2016-07" db="EMBL/GenBank/DDBJ databases">
        <title>Pervasive Adenine N6-methylation of Active Genes in Fungi.</title>
        <authorList>
            <consortium name="DOE Joint Genome Institute"/>
            <person name="Mondo S.J."/>
            <person name="Dannebaum R.O."/>
            <person name="Kuo R.C."/>
            <person name="Labutti K."/>
            <person name="Haridas S."/>
            <person name="Kuo A."/>
            <person name="Salamov A."/>
            <person name="Ahrendt S.R."/>
            <person name="Lipzen A."/>
            <person name="Sullivan W."/>
            <person name="Andreopoulos W.B."/>
            <person name="Clum A."/>
            <person name="Lindquist E."/>
            <person name="Daum C."/>
            <person name="Ramamoorthy G.K."/>
            <person name="Gryganskyi A."/>
            <person name="Culley D."/>
            <person name="Magnuson J.K."/>
            <person name="James T.Y."/>
            <person name="O'Malley M.A."/>
            <person name="Stajich J.E."/>
            <person name="Spatafora J.W."/>
            <person name="Visel A."/>
            <person name="Grigoriev I.V."/>
        </authorList>
    </citation>
    <scope>NUCLEOTIDE SEQUENCE [LARGE SCALE GENOMIC DNA]</scope>
    <source>
        <strain evidence="15 16">PL171</strain>
    </source>
</reference>
<evidence type="ECO:0000256" key="3">
    <source>
        <dbReference type="ARBA" id="ARBA00022670"/>
    </source>
</evidence>
<dbReference type="InterPro" id="IPR045357">
    <property type="entry name" value="Aminopeptidase_N-like_N"/>
</dbReference>
<feature type="binding site" evidence="9">
    <location>
        <position position="331"/>
    </location>
    <ligand>
        <name>Zn(2+)</name>
        <dbReference type="ChEBI" id="CHEBI:29105"/>
        <note>catalytic</note>
    </ligand>
</feature>
<dbReference type="Pfam" id="PF17900">
    <property type="entry name" value="Peptidase_M1_N"/>
    <property type="match status" value="1"/>
</dbReference>
<dbReference type="Pfam" id="PF01433">
    <property type="entry name" value="Peptidase_M1"/>
    <property type="match status" value="1"/>
</dbReference>
<dbReference type="Gene3D" id="1.10.390.10">
    <property type="entry name" value="Neutral Protease Domain 2"/>
    <property type="match status" value="1"/>
</dbReference>
<gene>
    <name evidence="15" type="ORF">BCR44DRAFT_117601</name>
</gene>
<dbReference type="InterPro" id="IPR001930">
    <property type="entry name" value="Peptidase_M1"/>
</dbReference>
<evidence type="ECO:0000256" key="11">
    <source>
        <dbReference type="RuleBase" id="RU364040"/>
    </source>
</evidence>
<dbReference type="EMBL" id="MCFL01000040">
    <property type="protein sequence ID" value="ORZ32978.1"/>
    <property type="molecule type" value="Genomic_DNA"/>
</dbReference>
<feature type="domain" description="Aminopeptidase N-like N-terminal" evidence="14">
    <location>
        <begin position="30"/>
        <end position="218"/>
    </location>
</feature>
<dbReference type="GO" id="GO:0043171">
    <property type="term" value="P:peptide catabolic process"/>
    <property type="evidence" value="ECO:0007669"/>
    <property type="project" value="TreeGrafter"/>
</dbReference>
<accession>A0A1Y2HEG6</accession>
<evidence type="ECO:0000256" key="10">
    <source>
        <dbReference type="PIRSR" id="PIRSR634016-4"/>
    </source>
</evidence>
<feature type="domain" description="ERAP1-like C-terminal" evidence="13">
    <location>
        <begin position="569"/>
        <end position="887"/>
    </location>
</feature>
<dbReference type="STRING" id="765915.A0A1Y2HEG6"/>
<dbReference type="InterPro" id="IPR014782">
    <property type="entry name" value="Peptidase_M1_dom"/>
</dbReference>
<dbReference type="FunFam" id="2.60.40.1730:FF:000002">
    <property type="entry name" value="Aminopeptidase"/>
    <property type="match status" value="1"/>
</dbReference>
<proteinExistence type="inferred from homology"/>
<evidence type="ECO:0000256" key="9">
    <source>
        <dbReference type="PIRSR" id="PIRSR634016-3"/>
    </source>
</evidence>
<dbReference type="PRINTS" id="PR00756">
    <property type="entry name" value="ALADIPTASE"/>
</dbReference>
<keyword evidence="5 11" id="KW-0378">Hydrolase</keyword>
<evidence type="ECO:0000313" key="15">
    <source>
        <dbReference type="EMBL" id="ORZ32978.1"/>
    </source>
</evidence>
<dbReference type="GO" id="GO:0005737">
    <property type="term" value="C:cytoplasm"/>
    <property type="evidence" value="ECO:0007669"/>
    <property type="project" value="TreeGrafter"/>
</dbReference>
<evidence type="ECO:0000256" key="4">
    <source>
        <dbReference type="ARBA" id="ARBA00022723"/>
    </source>
</evidence>
<dbReference type="FunFam" id="1.25.50.20:FF:000002">
    <property type="entry name" value="Aminopeptidase"/>
    <property type="match status" value="1"/>
</dbReference>
<name>A0A1Y2HEG6_9FUNG</name>
<keyword evidence="4 9" id="KW-0479">Metal-binding</keyword>
<keyword evidence="3 11" id="KW-0645">Protease</keyword>
<sequence>MCAPTNPAAGTPAASTATGQRIELPKHAIPRHYSLVVDSNMTDFTYKGKVTIDLDIVAETSFLKLNALELEIQSAKILVGAGGERREFATGTPEYDADEQTVVLPIDGTLGAGLKDVQLVIDFTGTINNKMMGYYRSTYTDLETGAEKVMGVTQFEATEARRALPCFDEPKLKATFDVTLIVDKHLTALSNTEVVEDKEEGEKRVVKFAKTPIMSTYLLAWAIGEFEWIEAFTRPTAHLPTPVRCRVYTTKGSVNKGRFALACAVKTLELFSEIFGVAYPLTKCDQIAVPDFAAGAMENWGLITYRTVALLVDDEKGSIQAKTQVATTVTHELAHQWFGNLVTFVEWDELWLNEGFATWVGTYGAGVLFPEWDIWTQFIADDQSYALNVDGLRSSHPIQVEVLDAKEIDQIFDSISYSKGASVIHMLTQWLGTDVFFEGIRKYIARHAYQNATTLDLWAALSEVSGRDVGAVMGLWTSETGYPVLSVTESALESGSGSGSRLHLSQKRYLRTGDVKPEEDQVTWPLPLNIAAVPESKDKVPRVVSSELMTAKKLDVDLVTAQGAAVPTFLVNQDRSGLYRVAYGADHLRKLGAAAAEGRLPTRDRLALLDDAFSLARAGYMPTAQFLDLVLTMVPNEREYVVLAEAALDVNVLRGLLYASPEQDQERVNALRRAVFAPHAKRIGFEGVPGESPLMKLLRPTMVSHAGMAGHKEVVAEAQARFAKFIAGDQDAIAPELFRVVFHIVVSNGGQAEWDQVLNVYKTTEVTDQKYAALTALGQSKSPEIIAKALDLSVDDKLVRPGDIHYIFGSLGGNPAARRATWAFLVANWDMLAKRYEGQFGMLGGCVSAATSVLATRAELDEVKAFFADKDTKAFSRKLAEVYDRTEALLGWIERDGEAVKAWLEEWELKEKYGY</sequence>
<dbReference type="SUPFAM" id="SSF55486">
    <property type="entry name" value="Metalloproteases ('zincins'), catalytic domain"/>
    <property type="match status" value="1"/>
</dbReference>
<evidence type="ECO:0000256" key="8">
    <source>
        <dbReference type="PIRSR" id="PIRSR634016-1"/>
    </source>
</evidence>
<feature type="binding site" evidence="9">
    <location>
        <position position="354"/>
    </location>
    <ligand>
        <name>Zn(2+)</name>
        <dbReference type="ChEBI" id="CHEBI:29105"/>
        <note>catalytic</note>
    </ligand>
</feature>
<evidence type="ECO:0000259" key="13">
    <source>
        <dbReference type="Pfam" id="PF11838"/>
    </source>
</evidence>
<evidence type="ECO:0000256" key="6">
    <source>
        <dbReference type="ARBA" id="ARBA00022833"/>
    </source>
</evidence>
<dbReference type="Gene3D" id="2.60.40.1730">
    <property type="entry name" value="tricorn interacting facor f3 domain"/>
    <property type="match status" value="1"/>
</dbReference>
<dbReference type="Gene3D" id="2.60.40.1910">
    <property type="match status" value="1"/>
</dbReference>
<evidence type="ECO:0000259" key="12">
    <source>
        <dbReference type="Pfam" id="PF01433"/>
    </source>
</evidence>
<evidence type="ECO:0000256" key="2">
    <source>
        <dbReference type="ARBA" id="ARBA00022438"/>
    </source>
</evidence>
<dbReference type="AlphaFoldDB" id="A0A1Y2HEG6"/>
<comment type="cofactor">
    <cofactor evidence="9 11">
        <name>Zn(2+)</name>
        <dbReference type="ChEBI" id="CHEBI:29105"/>
    </cofactor>
    <text evidence="9 11">Binds 1 zinc ion per subunit.</text>
</comment>
<dbReference type="OrthoDB" id="10031169at2759"/>
<dbReference type="Gene3D" id="1.25.50.20">
    <property type="match status" value="1"/>
</dbReference>
<dbReference type="PANTHER" id="PTHR11533:SF174">
    <property type="entry name" value="PUROMYCIN-SENSITIVE AMINOPEPTIDASE-RELATED"/>
    <property type="match status" value="1"/>
</dbReference>
<evidence type="ECO:0000313" key="16">
    <source>
        <dbReference type="Proteomes" id="UP000193411"/>
    </source>
</evidence>
<dbReference type="InterPro" id="IPR027268">
    <property type="entry name" value="Peptidase_M4/M1_CTD_sf"/>
</dbReference>
<dbReference type="GO" id="GO:0006508">
    <property type="term" value="P:proteolysis"/>
    <property type="evidence" value="ECO:0007669"/>
    <property type="project" value="UniProtKB-KW"/>
</dbReference>
<organism evidence="15 16">
    <name type="scientific">Catenaria anguillulae PL171</name>
    <dbReference type="NCBI Taxonomy" id="765915"/>
    <lineage>
        <taxon>Eukaryota</taxon>
        <taxon>Fungi</taxon>
        <taxon>Fungi incertae sedis</taxon>
        <taxon>Blastocladiomycota</taxon>
        <taxon>Blastocladiomycetes</taxon>
        <taxon>Blastocladiales</taxon>
        <taxon>Catenariaceae</taxon>
        <taxon>Catenaria</taxon>
    </lineage>
</organism>
<dbReference type="GO" id="GO:0008270">
    <property type="term" value="F:zinc ion binding"/>
    <property type="evidence" value="ECO:0007669"/>
    <property type="project" value="UniProtKB-UniRule"/>
</dbReference>
<protein>
    <recommendedName>
        <fullName evidence="11">Aminopeptidase</fullName>
        <ecNumber evidence="11">3.4.11.-</ecNumber>
    </recommendedName>
</protein>
<dbReference type="InterPro" id="IPR042097">
    <property type="entry name" value="Aminopeptidase_N-like_N_sf"/>
</dbReference>